<protein>
    <recommendedName>
        <fullName evidence="3">YCII-related domain-containing protein</fullName>
    </recommendedName>
</protein>
<proteinExistence type="predicted"/>
<evidence type="ECO:0008006" key="3">
    <source>
        <dbReference type="Google" id="ProtNLM"/>
    </source>
</evidence>
<dbReference type="Gene3D" id="3.30.470.20">
    <property type="entry name" value="ATP-grasp fold, B domain"/>
    <property type="match status" value="1"/>
</dbReference>
<comment type="caution">
    <text evidence="1">The sequence shown here is derived from an EMBL/GenBank/DDBJ whole genome shotgun (WGS) entry which is preliminary data.</text>
</comment>
<dbReference type="RefSeq" id="WP_344163115.1">
    <property type="nucleotide sequence ID" value="NZ_BAAAPC010000012.1"/>
</dbReference>
<keyword evidence="2" id="KW-1185">Reference proteome</keyword>
<evidence type="ECO:0000313" key="1">
    <source>
        <dbReference type="EMBL" id="GAA2001658.1"/>
    </source>
</evidence>
<dbReference type="Proteomes" id="UP001501585">
    <property type="component" value="Unassembled WGS sequence"/>
</dbReference>
<gene>
    <name evidence="1" type="ORF">GCM10009799_31100</name>
</gene>
<reference evidence="1 2" key="1">
    <citation type="journal article" date="2019" name="Int. J. Syst. Evol. Microbiol.">
        <title>The Global Catalogue of Microorganisms (GCM) 10K type strain sequencing project: providing services to taxonomists for standard genome sequencing and annotation.</title>
        <authorList>
            <consortium name="The Broad Institute Genomics Platform"/>
            <consortium name="The Broad Institute Genome Sequencing Center for Infectious Disease"/>
            <person name="Wu L."/>
            <person name="Ma J."/>
        </authorList>
    </citation>
    <scope>NUCLEOTIDE SEQUENCE [LARGE SCALE GENOMIC DNA]</scope>
    <source>
        <strain evidence="1 2">JCM 15313</strain>
    </source>
</reference>
<name>A0ABN2T9A0_9ACTN</name>
<dbReference type="EMBL" id="BAAAPC010000012">
    <property type="protein sequence ID" value="GAA2001658.1"/>
    <property type="molecule type" value="Genomic_DNA"/>
</dbReference>
<evidence type="ECO:0000313" key="2">
    <source>
        <dbReference type="Proteomes" id="UP001501585"/>
    </source>
</evidence>
<sequence>MLTAMAMCDPDGFRARLRRPYRPTGHLKIMWVHFPHEGVITDDAGCRNLGQLPSFAGYFGAPRAGNAVRPSTDTTGRGGFVYLLHSDADVVEADAARVGAWSDEGALFDVRPAPAAAV</sequence>
<accession>A0ABN2T9A0</accession>
<organism evidence="1 2">
    <name type="scientific">Nocardiopsis rhodophaea</name>
    <dbReference type="NCBI Taxonomy" id="280238"/>
    <lineage>
        <taxon>Bacteria</taxon>
        <taxon>Bacillati</taxon>
        <taxon>Actinomycetota</taxon>
        <taxon>Actinomycetes</taxon>
        <taxon>Streptosporangiales</taxon>
        <taxon>Nocardiopsidaceae</taxon>
        <taxon>Nocardiopsis</taxon>
    </lineage>
</organism>